<dbReference type="RefSeq" id="XP_033649178.1">
    <property type="nucleotide sequence ID" value="XM_033802174.1"/>
</dbReference>
<keyword evidence="3" id="KW-1185">Reference proteome</keyword>
<gene>
    <name evidence="2" type="ORF">EI97DRAFT_487136</name>
</gene>
<dbReference type="SUPFAM" id="SSF54001">
    <property type="entry name" value="Cysteine proteinases"/>
    <property type="match status" value="1"/>
</dbReference>
<dbReference type="EMBL" id="ML986536">
    <property type="protein sequence ID" value="KAF2271639.1"/>
    <property type="molecule type" value="Genomic_DNA"/>
</dbReference>
<sequence>MPPESSKKRTYEDTQTRQKDNFDRLVPPLPGPWAKAMERFFSGDWIKPAKHQQFLELQRIQQELKPNENITGETIKDYFAVISAIKASCRHRCTQPVICMDPSAATQLLDRLPGDPWPCFPNLSEIEKTGFHYILWPIEHNQHWSLVEIRRSGEFDCAIVRAHDSLSIVTGPRTSKALETIVQYLQNFNYPGGLKWENFDVRPSWVFGSLLWGQAQASNDGGVWSMLLSRQAVLDYWSLISVDLPHDEEERLELTKKIGQRARVRLAAEIIAKTTNLDDAVVPSWLRKNTSVE</sequence>
<name>A0A6A6J8V9_WESOR</name>
<accession>A0A6A6J8V9</accession>
<evidence type="ECO:0000313" key="2">
    <source>
        <dbReference type="EMBL" id="KAF2271639.1"/>
    </source>
</evidence>
<dbReference type="Gene3D" id="3.40.395.10">
    <property type="entry name" value="Adenoviral Proteinase, Chain A"/>
    <property type="match status" value="1"/>
</dbReference>
<dbReference type="Proteomes" id="UP000800097">
    <property type="component" value="Unassembled WGS sequence"/>
</dbReference>
<evidence type="ECO:0000313" key="3">
    <source>
        <dbReference type="Proteomes" id="UP000800097"/>
    </source>
</evidence>
<dbReference type="GeneID" id="54555349"/>
<dbReference type="InterPro" id="IPR038765">
    <property type="entry name" value="Papain-like_cys_pep_sf"/>
</dbReference>
<organism evidence="2 3">
    <name type="scientific">Westerdykella ornata</name>
    <dbReference type="NCBI Taxonomy" id="318751"/>
    <lineage>
        <taxon>Eukaryota</taxon>
        <taxon>Fungi</taxon>
        <taxon>Dikarya</taxon>
        <taxon>Ascomycota</taxon>
        <taxon>Pezizomycotina</taxon>
        <taxon>Dothideomycetes</taxon>
        <taxon>Pleosporomycetidae</taxon>
        <taxon>Pleosporales</taxon>
        <taxon>Sporormiaceae</taxon>
        <taxon>Westerdykella</taxon>
    </lineage>
</organism>
<dbReference type="AlphaFoldDB" id="A0A6A6J8V9"/>
<evidence type="ECO:0008006" key="4">
    <source>
        <dbReference type="Google" id="ProtNLM"/>
    </source>
</evidence>
<proteinExistence type="predicted"/>
<protein>
    <recommendedName>
        <fullName evidence="4">Ubiquitin-like protease family profile domain-containing protein</fullName>
    </recommendedName>
</protein>
<evidence type="ECO:0000256" key="1">
    <source>
        <dbReference type="SAM" id="MobiDB-lite"/>
    </source>
</evidence>
<feature type="region of interest" description="Disordered" evidence="1">
    <location>
        <begin position="1"/>
        <end position="23"/>
    </location>
</feature>
<reference evidence="2" key="1">
    <citation type="journal article" date="2020" name="Stud. Mycol.">
        <title>101 Dothideomycetes genomes: a test case for predicting lifestyles and emergence of pathogens.</title>
        <authorList>
            <person name="Haridas S."/>
            <person name="Albert R."/>
            <person name="Binder M."/>
            <person name="Bloem J."/>
            <person name="Labutti K."/>
            <person name="Salamov A."/>
            <person name="Andreopoulos B."/>
            <person name="Baker S."/>
            <person name="Barry K."/>
            <person name="Bills G."/>
            <person name="Bluhm B."/>
            <person name="Cannon C."/>
            <person name="Castanera R."/>
            <person name="Culley D."/>
            <person name="Daum C."/>
            <person name="Ezra D."/>
            <person name="Gonzalez J."/>
            <person name="Henrissat B."/>
            <person name="Kuo A."/>
            <person name="Liang C."/>
            <person name="Lipzen A."/>
            <person name="Lutzoni F."/>
            <person name="Magnuson J."/>
            <person name="Mondo S."/>
            <person name="Nolan M."/>
            <person name="Ohm R."/>
            <person name="Pangilinan J."/>
            <person name="Park H.-J."/>
            <person name="Ramirez L."/>
            <person name="Alfaro M."/>
            <person name="Sun H."/>
            <person name="Tritt A."/>
            <person name="Yoshinaga Y."/>
            <person name="Zwiers L.-H."/>
            <person name="Turgeon B."/>
            <person name="Goodwin S."/>
            <person name="Spatafora J."/>
            <person name="Crous P."/>
            <person name="Grigoriev I."/>
        </authorList>
    </citation>
    <scope>NUCLEOTIDE SEQUENCE</scope>
    <source>
        <strain evidence="2">CBS 379.55</strain>
    </source>
</reference>